<dbReference type="STRING" id="60175.A0A1V6XKA8"/>
<dbReference type="PANTHER" id="PTHR37535:SF3">
    <property type="entry name" value="FLUG DOMAIN-CONTAINING PROTEIN"/>
    <property type="match status" value="1"/>
</dbReference>
<protein>
    <submittedName>
        <fullName evidence="2">Uncharacterized protein</fullName>
    </submittedName>
</protein>
<organism evidence="2 3">
    <name type="scientific">Penicillium nalgiovense</name>
    <dbReference type="NCBI Taxonomy" id="60175"/>
    <lineage>
        <taxon>Eukaryota</taxon>
        <taxon>Fungi</taxon>
        <taxon>Dikarya</taxon>
        <taxon>Ascomycota</taxon>
        <taxon>Pezizomycotina</taxon>
        <taxon>Eurotiomycetes</taxon>
        <taxon>Eurotiomycetidae</taxon>
        <taxon>Eurotiales</taxon>
        <taxon>Aspergillaceae</taxon>
        <taxon>Penicillium</taxon>
    </lineage>
</organism>
<dbReference type="InterPro" id="IPR021842">
    <property type="entry name" value="DUF3435"/>
</dbReference>
<proteinExistence type="predicted"/>
<comment type="caution">
    <text evidence="2">The sequence shown here is derived from an EMBL/GenBank/DDBJ whole genome shotgun (WGS) entry which is preliminary data.</text>
</comment>
<dbReference type="AlphaFoldDB" id="A0A1V6XKA8"/>
<evidence type="ECO:0000313" key="3">
    <source>
        <dbReference type="Proteomes" id="UP000191691"/>
    </source>
</evidence>
<accession>A0A1V6XKA8</accession>
<evidence type="ECO:0000313" key="2">
    <source>
        <dbReference type="EMBL" id="OQE75602.1"/>
    </source>
</evidence>
<evidence type="ECO:0000256" key="1">
    <source>
        <dbReference type="SAM" id="MobiDB-lite"/>
    </source>
</evidence>
<feature type="region of interest" description="Disordered" evidence="1">
    <location>
        <begin position="18"/>
        <end position="38"/>
    </location>
</feature>
<gene>
    <name evidence="2" type="ORF">PENNAL_c0072G05430</name>
</gene>
<dbReference type="PANTHER" id="PTHR37535">
    <property type="entry name" value="FLUG DOMAIN PROTEIN"/>
    <property type="match status" value="1"/>
</dbReference>
<dbReference type="OMA" id="DHIEYFQ"/>
<keyword evidence="3" id="KW-1185">Reference proteome</keyword>
<feature type="compositionally biased region" description="Basic and acidic residues" evidence="1">
    <location>
        <begin position="831"/>
        <end position="840"/>
    </location>
</feature>
<feature type="region of interest" description="Disordered" evidence="1">
    <location>
        <begin position="787"/>
        <end position="840"/>
    </location>
</feature>
<dbReference type="EMBL" id="MOOB01000072">
    <property type="protein sequence ID" value="OQE75602.1"/>
    <property type="molecule type" value="Genomic_DNA"/>
</dbReference>
<dbReference type="Pfam" id="PF11917">
    <property type="entry name" value="DUF3435"/>
    <property type="match status" value="1"/>
</dbReference>
<sequence length="885" mass="101104">MGRKEFFAERDEITKERRRLQRERNGYVPGARRQEDSIREKDKRLAETNNLHRQNVDLWLNFTADPENGFEYYKTSFGCPAPSHEMIKEFIRWYISSTEGRLNENGRPTVRTVQACAERFFGGFEELTKTKIIPDDRKEIKSWIKKTLTAEGTIVNQKKEKLNFTRHDFLRTVSSLWQTDHQTFIPGLLKVVILFALQLYLFTGARVGSFIPSSKDKHERGLRYKHIDLVLFPSTTAPWAVGWRVKQVWLKNNRCPQYTVFGIGIRDSNRPQFASGYLLLSLALAHGALFRVNTVDDLAQFDLSNGEIPLRWKDEYLEKPVLRHATADGPQETPLTKQKFCSCLRQIFAAAGYFGELATIHCIRRNLGKKVEKRHGSAPVSQIMAHQGPGTFPEHYQAHCSSMDTVSAVLDEADQSDHIEYFQGYVQFYERGLPSELPAEVKKSILEKPDMHEQLEYRKALVRHRLSELKQYQNRWSWKAQHCEVIIYRHTVIRPGYCPFCLWDPNLFAEERLRYWLRSDNLREHIEGQHLAKIRLGPTKPICGCSQNFSDERDLRNHLHDTHGLKETIWQNPKLPNKRKRTCKLEAQGSPTDPQDDRSKKARFQHYSPPCQEREHCMIEGSFVSALALLPSVEENLGQFPGPSTYDKYSISCRSNSVERCFSKAGSSPSSGPTTPGLDVIDPRILKSPKFDRDNAHRSCVQAVIPPNSLTTPPEECETTRISASGMSQPHPPVSGFANQPVGYCAVTEATEKRKDLQECLTSLSNCDQAATTDSNADSHSLARAEGGEQNLPCDDQVPPSSPCRPLARAKAQTQSPQHHADGLSSCKPRQRLDAKSKRKLRDLQKKKLTLRQIGPHFADVDMALLRQAWMELKLSQRCTRSRAN</sequence>
<dbReference type="Proteomes" id="UP000191691">
    <property type="component" value="Unassembled WGS sequence"/>
</dbReference>
<name>A0A1V6XKA8_PENNA</name>
<reference evidence="3" key="1">
    <citation type="journal article" date="2017" name="Nat. Microbiol.">
        <title>Global analysis of biosynthetic gene clusters reveals vast potential of secondary metabolite production in Penicillium species.</title>
        <authorList>
            <person name="Nielsen J.C."/>
            <person name="Grijseels S."/>
            <person name="Prigent S."/>
            <person name="Ji B."/>
            <person name="Dainat J."/>
            <person name="Nielsen K.F."/>
            <person name="Frisvad J.C."/>
            <person name="Workman M."/>
            <person name="Nielsen J."/>
        </authorList>
    </citation>
    <scope>NUCLEOTIDE SEQUENCE [LARGE SCALE GENOMIC DNA]</scope>
    <source>
        <strain evidence="3">IBT 13039</strain>
    </source>
</reference>